<accession>A0A411B5D9</accession>
<protein>
    <submittedName>
        <fullName evidence="1">Head-to-tail stopper</fullName>
    </submittedName>
</protein>
<dbReference type="RefSeq" id="YP_009953602.1">
    <property type="nucleotide sequence ID" value="NC_051624.1"/>
</dbReference>
<dbReference type="EMBL" id="MK460246">
    <property type="protein sequence ID" value="QAX95553.1"/>
    <property type="molecule type" value="Genomic_DNA"/>
</dbReference>
<proteinExistence type="predicted"/>
<name>A0A411B5D9_9CAUD</name>
<evidence type="ECO:0000313" key="2">
    <source>
        <dbReference type="Proteomes" id="UP000290045"/>
    </source>
</evidence>
<dbReference type="KEGG" id="vg:60325079"/>
<keyword evidence="2" id="KW-1185">Reference proteome</keyword>
<dbReference type="GeneID" id="60325079"/>
<evidence type="ECO:0000313" key="1">
    <source>
        <dbReference type="EMBL" id="QAX95553.1"/>
    </source>
</evidence>
<reference evidence="1 2" key="1">
    <citation type="submission" date="2019-01" db="EMBL/GenBank/DDBJ databases">
        <authorList>
            <person name="Neitz A."/>
            <person name="Villela V."/>
            <person name="Anton S."/>
            <person name="Buhyoff S."/>
            <person name="Consani M."/>
            <person name="Davis D."/>
            <person name="Haas R."/>
            <person name="Heid C."/>
            <person name="Roop S."/>
            <person name="Braley A.B."/>
            <person name="Ettinger A.-S.H."/>
            <person name="Anders K.R."/>
            <person name="Garlena R.A."/>
            <person name="Russell D.A."/>
            <person name="Pope W.H."/>
            <person name="Jacobs-Sera D."/>
            <person name="Hendrix R.W."/>
            <person name="Hatfull G.F."/>
        </authorList>
    </citation>
    <scope>NUCLEOTIDE SEQUENCE [LARGE SCALE GENOMIC DNA]</scope>
</reference>
<sequence>MFPATHKVLHTTQVKVGENAAGQVKTEPRTRERFVVSLRSRVDEPGSAAADADQVLTEYTMVTPDPDWFHDDQVTDARGRKFLVQGEPEDYNLGPFGFTPGYRVTLRKVVKRAVPTA</sequence>
<gene>
    <name evidence="1" type="primary">14</name>
    <name evidence="1" type="ORF">SEA_NIBB_14</name>
</gene>
<organism evidence="1 2">
    <name type="scientific">Mycobacterium phage Nibb</name>
    <dbReference type="NCBI Taxonomy" id="2510585"/>
    <lineage>
        <taxon>Viruses</taxon>
        <taxon>Duplodnaviria</taxon>
        <taxon>Heunggongvirae</taxon>
        <taxon>Uroviricota</taxon>
        <taxon>Caudoviricetes</taxon>
        <taxon>Weiservirinae</taxon>
        <taxon>Anayavirus</taxon>
        <taxon>Anayavirus nibb</taxon>
    </lineage>
</organism>
<dbReference type="Proteomes" id="UP000290045">
    <property type="component" value="Segment"/>
</dbReference>